<dbReference type="EMBL" id="MFNE01000029">
    <property type="protein sequence ID" value="OGG95022.1"/>
    <property type="molecule type" value="Genomic_DNA"/>
</dbReference>
<gene>
    <name evidence="2" type="ORF">A2527_12680</name>
</gene>
<comment type="caution">
    <text evidence="2">The sequence shown here is derived from an EMBL/GenBank/DDBJ whole genome shotgun (WGS) entry which is preliminary data.</text>
</comment>
<dbReference type="InterPro" id="IPR018530">
    <property type="entry name" value="SiaC"/>
</dbReference>
<name>A0A1F6GA83_9PROT</name>
<dbReference type="AlphaFoldDB" id="A0A1F6GA83"/>
<feature type="domain" description="SiaC family regulatory phosphoprotein" evidence="1">
    <location>
        <begin position="6"/>
        <end position="125"/>
    </location>
</feature>
<accession>A0A1F6GA83</accession>
<evidence type="ECO:0000313" key="3">
    <source>
        <dbReference type="Proteomes" id="UP000178449"/>
    </source>
</evidence>
<evidence type="ECO:0000313" key="2">
    <source>
        <dbReference type="EMBL" id="OGG95022.1"/>
    </source>
</evidence>
<dbReference type="Pfam" id="PF09345">
    <property type="entry name" value="SiaC"/>
    <property type="match status" value="1"/>
</dbReference>
<sequence length="128" mass="14635">MNLFLIESSETTPQIRFDEEAHYLEIIGESYPENTAKFYNPLFDRITQYLATPGGKKLAVDLLLAYFNSSSLKVFMNLFDLLNEAAKKGAAIEVNWYFEAGNDLSQEYGLEFKEDLDALRFSVLQKEG</sequence>
<dbReference type="Proteomes" id="UP000178449">
    <property type="component" value="Unassembled WGS sequence"/>
</dbReference>
<reference evidence="2 3" key="1">
    <citation type="journal article" date="2016" name="Nat. Commun.">
        <title>Thousands of microbial genomes shed light on interconnected biogeochemical processes in an aquifer system.</title>
        <authorList>
            <person name="Anantharaman K."/>
            <person name="Brown C.T."/>
            <person name="Hug L.A."/>
            <person name="Sharon I."/>
            <person name="Castelle C.J."/>
            <person name="Probst A.J."/>
            <person name="Thomas B.C."/>
            <person name="Singh A."/>
            <person name="Wilkins M.J."/>
            <person name="Karaoz U."/>
            <person name="Brodie E.L."/>
            <person name="Williams K.H."/>
            <person name="Hubbard S.S."/>
            <person name="Banfield J.F."/>
        </authorList>
    </citation>
    <scope>NUCLEOTIDE SEQUENCE [LARGE SCALE GENOMIC DNA]</scope>
</reference>
<evidence type="ECO:0000259" key="1">
    <source>
        <dbReference type="Pfam" id="PF09345"/>
    </source>
</evidence>
<dbReference type="STRING" id="1817772.A2527_12680"/>
<organism evidence="2 3">
    <name type="scientific">Candidatus Lambdaproteobacteria bacterium RIFOXYD2_FULL_50_16</name>
    <dbReference type="NCBI Taxonomy" id="1817772"/>
    <lineage>
        <taxon>Bacteria</taxon>
        <taxon>Pseudomonadati</taxon>
        <taxon>Pseudomonadota</taxon>
        <taxon>Candidatus Lambdaproteobacteria</taxon>
    </lineage>
</organism>
<proteinExistence type="predicted"/>
<protein>
    <recommendedName>
        <fullName evidence="1">SiaC family regulatory phosphoprotein domain-containing protein</fullName>
    </recommendedName>
</protein>